<dbReference type="GO" id="GO:0046872">
    <property type="term" value="F:metal ion binding"/>
    <property type="evidence" value="ECO:0007669"/>
    <property type="project" value="UniProtKB-KW"/>
</dbReference>
<dbReference type="Gene3D" id="3.40.190.10">
    <property type="entry name" value="Periplasmic binding protein-like II"/>
    <property type="match status" value="2"/>
</dbReference>
<evidence type="ECO:0000256" key="4">
    <source>
        <dbReference type="ARBA" id="ARBA00011738"/>
    </source>
</evidence>
<comment type="pathway">
    <text evidence="2">Cofactor biosynthesis; thiamine diphosphate biosynthesis.</text>
</comment>
<dbReference type="GO" id="GO:0009228">
    <property type="term" value="P:thiamine biosynthetic process"/>
    <property type="evidence" value="ECO:0007669"/>
    <property type="project" value="UniProtKB-KW"/>
</dbReference>
<keyword evidence="5" id="KW-0808">Transferase</keyword>
<sequence length="348" mass="36942">MSHLDRRTVLVRGLQAGGLALAGPLLAACGDDEPSGGGSGHGTAGIRLAWIKNVEFAGEYLADANGHYKAEGFSKVDLITGGPNATPAETDVVTGKAFVGLSSPDRVGAAIAQGAPLKIIATQYQKNPFAITSMAKNPIRTPQDLIGKKIGVQATNEAVWTAFLKAAKIDPKQVTKVPVQFDPLPLTTGTVDGWMSYVTNEPNVLKLKGFKTATMMFADHAYPLVGESYIATTEAIKKDRAKLKALLRAEVKGWKDSLKDPAAGAKLAVTTYGKGLGLEVKEQTLESATQNGLILTDETKKNGLFTMSPRLVAANITTLKYAGVDITADKLFDLSIIEEIYKEDPSLV</sequence>
<dbReference type="EMBL" id="MTBP01000003">
    <property type="protein sequence ID" value="POM23449.1"/>
    <property type="molecule type" value="Genomic_DNA"/>
</dbReference>
<evidence type="ECO:0000256" key="6">
    <source>
        <dbReference type="ARBA" id="ARBA00022723"/>
    </source>
</evidence>
<comment type="subunit">
    <text evidence="4">Homodimer.</text>
</comment>
<accession>A0A2P4UEH3</accession>
<dbReference type="RefSeq" id="WP_103565067.1">
    <property type="nucleotide sequence ID" value="NZ_MTBP01000003.1"/>
</dbReference>
<evidence type="ECO:0000256" key="9">
    <source>
        <dbReference type="ARBA" id="ARBA00023004"/>
    </source>
</evidence>
<comment type="caution">
    <text evidence="13">The sequence shown here is derived from an EMBL/GenBank/DDBJ whole genome shotgun (WGS) entry which is preliminary data.</text>
</comment>
<keyword evidence="8" id="KW-0784">Thiamine biosynthesis</keyword>
<gene>
    <name evidence="13" type="ORF">BTM25_46020</name>
</gene>
<keyword evidence="7" id="KW-0663">Pyridoxal phosphate</keyword>
<evidence type="ECO:0000256" key="7">
    <source>
        <dbReference type="ARBA" id="ARBA00022898"/>
    </source>
</evidence>
<name>A0A2P4UEH3_9ACTN</name>
<evidence type="ECO:0000256" key="10">
    <source>
        <dbReference type="ARBA" id="ARBA00033171"/>
    </source>
</evidence>
<organism evidence="13 14">
    <name type="scientific">Actinomadura rubteroloni</name>
    <dbReference type="NCBI Taxonomy" id="1926885"/>
    <lineage>
        <taxon>Bacteria</taxon>
        <taxon>Bacillati</taxon>
        <taxon>Actinomycetota</taxon>
        <taxon>Actinomycetes</taxon>
        <taxon>Streptosporangiales</taxon>
        <taxon>Thermomonosporaceae</taxon>
        <taxon>Actinomadura</taxon>
    </lineage>
</organism>
<dbReference type="AlphaFoldDB" id="A0A2P4UEH3"/>
<dbReference type="GO" id="GO:0016740">
    <property type="term" value="F:transferase activity"/>
    <property type="evidence" value="ECO:0007669"/>
    <property type="project" value="UniProtKB-KW"/>
</dbReference>
<comment type="function">
    <text evidence="1">Responsible for the formation of the pyrimidine heterocycle in the thiamine biosynthesis pathway. Catalyzes the formation of hydroxymethylpyrimidine phosphate (HMP-P) from histidine and pyridoxal phosphate (PLP). The protein uses PLP and the active site histidine to form HMP-P, generating an inactive enzyme. The enzyme can only undergo a single turnover, which suggests it is a suicide enzyme.</text>
</comment>
<evidence type="ECO:0000256" key="3">
    <source>
        <dbReference type="ARBA" id="ARBA00009406"/>
    </source>
</evidence>
<keyword evidence="9" id="KW-0408">Iron</keyword>
<dbReference type="Pfam" id="PF09084">
    <property type="entry name" value="NMT1"/>
    <property type="match status" value="1"/>
</dbReference>
<dbReference type="PROSITE" id="PS51257">
    <property type="entry name" value="PROKAR_LIPOPROTEIN"/>
    <property type="match status" value="1"/>
</dbReference>
<protein>
    <recommendedName>
        <fullName evidence="10">Thiamine pyrimidine synthase</fullName>
    </recommendedName>
</protein>
<evidence type="ECO:0000256" key="11">
    <source>
        <dbReference type="ARBA" id="ARBA00048179"/>
    </source>
</evidence>
<evidence type="ECO:0000256" key="1">
    <source>
        <dbReference type="ARBA" id="ARBA00003469"/>
    </source>
</evidence>
<reference evidence="13 14" key="1">
    <citation type="journal article" date="2017" name="Chemistry">
        <title>Isolation, Biosynthesis and Chemical Modifications of Rubterolones A-F: Rare Tropolone Alkaloids from Actinomadura sp. 5-2.</title>
        <authorList>
            <person name="Guo H."/>
            <person name="Benndorf R."/>
            <person name="Leichnitz D."/>
            <person name="Klassen J.L."/>
            <person name="Vollmers J."/>
            <person name="Gorls H."/>
            <person name="Steinacker M."/>
            <person name="Weigel C."/>
            <person name="Dahse H.M."/>
            <person name="Kaster A.K."/>
            <person name="de Beer Z.W."/>
            <person name="Poulsen M."/>
            <person name="Beemelmanns C."/>
        </authorList>
    </citation>
    <scope>NUCLEOTIDE SEQUENCE [LARGE SCALE GENOMIC DNA]</scope>
    <source>
        <strain evidence="13 14">5-2</strain>
    </source>
</reference>
<keyword evidence="6" id="KW-0479">Metal-binding</keyword>
<evidence type="ECO:0000259" key="12">
    <source>
        <dbReference type="Pfam" id="PF09084"/>
    </source>
</evidence>
<comment type="catalytic activity">
    <reaction evidence="11">
        <text>N(6)-(pyridoxal phosphate)-L-lysyl-[4-amino-5-hydroxymethyl-2-methylpyrimidine phosphate synthase] + L-histidyl-[4-amino-5-hydroxymethyl-2-methylpyrimidine phosphate synthase] + 2 Fe(3+) + 4 H2O = L-lysyl-[4-amino-5-hydroxymethyl-2-methylpyrimidine phosphate synthase] + (2S)-2-amino-5-hydroxy-4-oxopentanoyl-[4-amino-5-hydroxymethyl-2-methylpyrimidine phosphate synthase] + 4-amino-2-methyl-5-(phosphooxymethyl)pyrimidine + 3-oxopropanoate + 2 Fe(2+) + 2 H(+)</text>
        <dbReference type="Rhea" id="RHEA:65756"/>
        <dbReference type="Rhea" id="RHEA-COMP:16892"/>
        <dbReference type="Rhea" id="RHEA-COMP:16893"/>
        <dbReference type="Rhea" id="RHEA-COMP:16894"/>
        <dbReference type="Rhea" id="RHEA-COMP:16895"/>
        <dbReference type="ChEBI" id="CHEBI:15377"/>
        <dbReference type="ChEBI" id="CHEBI:15378"/>
        <dbReference type="ChEBI" id="CHEBI:29033"/>
        <dbReference type="ChEBI" id="CHEBI:29034"/>
        <dbReference type="ChEBI" id="CHEBI:29969"/>
        <dbReference type="ChEBI" id="CHEBI:29979"/>
        <dbReference type="ChEBI" id="CHEBI:33190"/>
        <dbReference type="ChEBI" id="CHEBI:58354"/>
        <dbReference type="ChEBI" id="CHEBI:143915"/>
        <dbReference type="ChEBI" id="CHEBI:157692"/>
    </reaction>
    <physiologicalReaction direction="left-to-right" evidence="11">
        <dbReference type="Rhea" id="RHEA:65757"/>
    </physiologicalReaction>
</comment>
<evidence type="ECO:0000256" key="2">
    <source>
        <dbReference type="ARBA" id="ARBA00004948"/>
    </source>
</evidence>
<evidence type="ECO:0000256" key="5">
    <source>
        <dbReference type="ARBA" id="ARBA00022679"/>
    </source>
</evidence>
<evidence type="ECO:0000313" key="13">
    <source>
        <dbReference type="EMBL" id="POM23449.1"/>
    </source>
</evidence>
<evidence type="ECO:0000313" key="14">
    <source>
        <dbReference type="Proteomes" id="UP000242367"/>
    </source>
</evidence>
<dbReference type="Proteomes" id="UP000242367">
    <property type="component" value="Unassembled WGS sequence"/>
</dbReference>
<dbReference type="SUPFAM" id="SSF53850">
    <property type="entry name" value="Periplasmic binding protein-like II"/>
    <property type="match status" value="1"/>
</dbReference>
<dbReference type="PANTHER" id="PTHR31528:SF1">
    <property type="entry name" value="4-AMINO-5-HYDROXYMETHYL-2-METHYLPYRIMIDINE PHOSPHATE SYNTHASE THI11-RELATED"/>
    <property type="match status" value="1"/>
</dbReference>
<dbReference type="InterPro" id="IPR027939">
    <property type="entry name" value="NMT1/THI5"/>
</dbReference>
<feature type="domain" description="SsuA/THI5-like" evidence="12">
    <location>
        <begin position="53"/>
        <end position="262"/>
    </location>
</feature>
<proteinExistence type="inferred from homology"/>
<evidence type="ECO:0000256" key="8">
    <source>
        <dbReference type="ARBA" id="ARBA00022977"/>
    </source>
</evidence>
<keyword evidence="14" id="KW-1185">Reference proteome</keyword>
<dbReference type="InterPro" id="IPR015168">
    <property type="entry name" value="SsuA/THI5"/>
</dbReference>
<dbReference type="PANTHER" id="PTHR31528">
    <property type="entry name" value="4-AMINO-5-HYDROXYMETHYL-2-METHYLPYRIMIDINE PHOSPHATE SYNTHASE THI11-RELATED"/>
    <property type="match status" value="1"/>
</dbReference>
<comment type="similarity">
    <text evidence="3">Belongs to the NMT1/THI5 family.</text>
</comment>